<dbReference type="EMBL" id="CP064812">
    <property type="protein sequence ID" value="QPG73294.1"/>
    <property type="molecule type" value="Genomic_DNA"/>
</dbReference>
<name>A0A875S1M1_EENNA</name>
<dbReference type="GO" id="GO:0030295">
    <property type="term" value="F:protein kinase activator activity"/>
    <property type="evidence" value="ECO:0007669"/>
    <property type="project" value="TreeGrafter"/>
</dbReference>
<dbReference type="GO" id="GO:0043021">
    <property type="term" value="F:ribonucleoprotein complex binding"/>
    <property type="evidence" value="ECO:0007669"/>
    <property type="project" value="TreeGrafter"/>
</dbReference>
<keyword evidence="2 5" id="KW-0689">Ribosomal protein</keyword>
<dbReference type="GO" id="GO:0003735">
    <property type="term" value="F:structural constituent of ribosome"/>
    <property type="evidence" value="ECO:0007669"/>
    <property type="project" value="InterPro"/>
</dbReference>
<feature type="compositionally biased region" description="Acidic residues" evidence="4">
    <location>
        <begin position="85"/>
        <end position="102"/>
    </location>
</feature>
<dbReference type="InterPro" id="IPR038716">
    <property type="entry name" value="P1/P2_N_sf"/>
</dbReference>
<dbReference type="InterPro" id="IPR027534">
    <property type="entry name" value="Ribosomal_P1/P2"/>
</dbReference>
<dbReference type="PANTHER" id="PTHR45696:SF10">
    <property type="entry name" value="LARGE RIBOSOMAL SUBUNIT PROTEIN P1"/>
    <property type="match status" value="1"/>
</dbReference>
<dbReference type="OrthoDB" id="2194681at2759"/>
<keyword evidence="3" id="KW-0687">Ribonucleoprotein</keyword>
<evidence type="ECO:0000256" key="3">
    <source>
        <dbReference type="ARBA" id="ARBA00023274"/>
    </source>
</evidence>
<dbReference type="RefSeq" id="XP_038776859.1">
    <property type="nucleotide sequence ID" value="XM_038920931.1"/>
</dbReference>
<dbReference type="FunFam" id="1.10.10.1410:FF:000002">
    <property type="entry name" value="60S acidic ribosomal protein P2"/>
    <property type="match status" value="1"/>
</dbReference>
<proteinExistence type="inferred from homology"/>
<evidence type="ECO:0000256" key="1">
    <source>
        <dbReference type="ARBA" id="ARBA00005436"/>
    </source>
</evidence>
<dbReference type="GO" id="GO:0002181">
    <property type="term" value="P:cytoplasmic translation"/>
    <property type="evidence" value="ECO:0007669"/>
    <property type="project" value="TreeGrafter"/>
</dbReference>
<dbReference type="GO" id="GO:0022625">
    <property type="term" value="C:cytosolic large ribosomal subunit"/>
    <property type="evidence" value="ECO:0007669"/>
    <property type="project" value="TreeGrafter"/>
</dbReference>
<organism evidence="5 6">
    <name type="scientific">Eeniella nana</name>
    <name type="common">Yeast</name>
    <name type="synonym">Brettanomyces nanus</name>
    <dbReference type="NCBI Taxonomy" id="13502"/>
    <lineage>
        <taxon>Eukaryota</taxon>
        <taxon>Fungi</taxon>
        <taxon>Dikarya</taxon>
        <taxon>Ascomycota</taxon>
        <taxon>Saccharomycotina</taxon>
        <taxon>Pichiomycetes</taxon>
        <taxon>Pichiales</taxon>
        <taxon>Pichiaceae</taxon>
        <taxon>Brettanomyces</taxon>
    </lineage>
</organism>
<feature type="region of interest" description="Disordered" evidence="4">
    <location>
        <begin position="66"/>
        <end position="108"/>
    </location>
</feature>
<dbReference type="GeneID" id="62194005"/>
<reference evidence="5" key="1">
    <citation type="submission" date="2020-10" db="EMBL/GenBank/DDBJ databases">
        <authorList>
            <person name="Roach M.J.R."/>
        </authorList>
    </citation>
    <scope>NUCLEOTIDE SEQUENCE</scope>
    <source>
        <strain evidence="5">CBS 1945</strain>
    </source>
</reference>
<dbReference type="GO" id="GO:0006414">
    <property type="term" value="P:translational elongation"/>
    <property type="evidence" value="ECO:0007669"/>
    <property type="project" value="InterPro"/>
</dbReference>
<dbReference type="AlphaFoldDB" id="A0A875S1M1"/>
<comment type="similarity">
    <text evidence="1">Belongs to the eukaryotic ribosomal protein P1/P2 family.</text>
</comment>
<evidence type="ECO:0000256" key="4">
    <source>
        <dbReference type="SAM" id="MobiDB-lite"/>
    </source>
</evidence>
<evidence type="ECO:0000313" key="6">
    <source>
        <dbReference type="Proteomes" id="UP000662931"/>
    </source>
</evidence>
<accession>A0A875S1M1</accession>
<dbReference type="Proteomes" id="UP000662931">
    <property type="component" value="Chromosome 1"/>
</dbReference>
<keyword evidence="6" id="KW-1185">Reference proteome</keyword>
<evidence type="ECO:0000256" key="2">
    <source>
        <dbReference type="ARBA" id="ARBA00022980"/>
    </source>
</evidence>
<evidence type="ECO:0000313" key="5">
    <source>
        <dbReference type="EMBL" id="QPG73294.1"/>
    </source>
</evidence>
<gene>
    <name evidence="5" type="primary">RPP1B</name>
    <name evidence="5" type="ORF">FOA43_000604</name>
</gene>
<dbReference type="Pfam" id="PF00428">
    <property type="entry name" value="Ribosomal_60s"/>
    <property type="match status" value="1"/>
</dbReference>
<sequence>MSETLVSYAALLLADADKDITSDNLQAVLSAANATVDGVWIHTFAEALKSQDIKENLFKMSANVAPSSGSAPAAAAGGDASAAAAEEEKEEEKEEEESDEDMGMGLFD</sequence>
<dbReference type="PANTHER" id="PTHR45696">
    <property type="entry name" value="60S ACIDIC RIBOSOMAL PROTEIN P1"/>
    <property type="match status" value="1"/>
</dbReference>
<dbReference type="Gene3D" id="1.10.10.1410">
    <property type="match status" value="1"/>
</dbReference>
<feature type="compositionally biased region" description="Low complexity" evidence="4">
    <location>
        <begin position="66"/>
        <end position="84"/>
    </location>
</feature>
<dbReference type="KEGG" id="bnn:FOA43_000604"/>
<dbReference type="HAMAP" id="MF_01478">
    <property type="entry name" value="Ribosomal_L12_arch"/>
    <property type="match status" value="1"/>
</dbReference>
<protein>
    <submittedName>
        <fullName evidence="5">60S acidic ribosomal protein P1-beta</fullName>
    </submittedName>
</protein>